<dbReference type="EMBL" id="CP000612">
    <property type="protein sequence ID" value="ABO51121.1"/>
    <property type="molecule type" value="Genomic_DNA"/>
</dbReference>
<organism evidence="2 3">
    <name type="scientific">Desulforamulus reducens (strain ATCC BAA-1160 / DSM 100696 / MI-1)</name>
    <name type="common">Desulfotomaculum reducens</name>
    <dbReference type="NCBI Taxonomy" id="349161"/>
    <lineage>
        <taxon>Bacteria</taxon>
        <taxon>Bacillati</taxon>
        <taxon>Bacillota</taxon>
        <taxon>Clostridia</taxon>
        <taxon>Eubacteriales</taxon>
        <taxon>Peptococcaceae</taxon>
        <taxon>Desulforamulus</taxon>
    </lineage>
</organism>
<evidence type="ECO:0000313" key="2">
    <source>
        <dbReference type="EMBL" id="ABO51121.1"/>
    </source>
</evidence>
<dbReference type="eggNOG" id="ENOG5033CK8">
    <property type="taxonomic scope" value="Bacteria"/>
</dbReference>
<dbReference type="HOGENOM" id="CLU_097117_2_0_9"/>
<dbReference type="RefSeq" id="WP_011878919.1">
    <property type="nucleotide sequence ID" value="NC_009253.1"/>
</dbReference>
<feature type="coiled-coil region" evidence="1">
    <location>
        <begin position="9"/>
        <end position="56"/>
    </location>
</feature>
<protein>
    <submittedName>
        <fullName evidence="2">Uncharacterized protein</fullName>
    </submittedName>
</protein>
<dbReference type="AlphaFoldDB" id="A4J7R8"/>
<keyword evidence="1" id="KW-0175">Coiled coil</keyword>
<dbReference type="KEGG" id="drm:Dred_2611"/>
<name>A4J7R8_DESRM</name>
<sequence>MGKSKVDIQAIARAAAKEALKEHKEEERQRVKRIRYQNTEMLLKNYLNLMDHYENAKDRASDIMDLDDLDLDEVIVKAIKRSRTRTVIMITLIETCLEILKLRMSAKGQTEKYEVINSLYLDKARRDIQFGELVKTVAEELHCSEPSVRRWKNEMVNELSILIFGVDGLRLDI</sequence>
<accession>A4J7R8</accession>
<dbReference type="STRING" id="349161.Dred_2611"/>
<proteinExistence type="predicted"/>
<gene>
    <name evidence="2" type="ordered locus">Dred_2611</name>
</gene>
<dbReference type="Proteomes" id="UP000001556">
    <property type="component" value="Chromosome"/>
</dbReference>
<reference evidence="2 3" key="1">
    <citation type="submission" date="2007-03" db="EMBL/GenBank/DDBJ databases">
        <title>Complete sequence of Desulfotomaculum reducens MI-1.</title>
        <authorList>
            <consortium name="US DOE Joint Genome Institute"/>
            <person name="Copeland A."/>
            <person name="Lucas S."/>
            <person name="Lapidus A."/>
            <person name="Barry K."/>
            <person name="Detter J.C."/>
            <person name="Glavina del Rio T."/>
            <person name="Hammon N."/>
            <person name="Israni S."/>
            <person name="Dalin E."/>
            <person name="Tice H."/>
            <person name="Pitluck S."/>
            <person name="Sims D."/>
            <person name="Brettin T."/>
            <person name="Bruce D."/>
            <person name="Han C."/>
            <person name="Tapia R."/>
            <person name="Schmutz J."/>
            <person name="Larimer F."/>
            <person name="Land M."/>
            <person name="Hauser L."/>
            <person name="Kyrpides N."/>
            <person name="Kim E."/>
            <person name="Tebo B.M."/>
            <person name="Richardson P."/>
        </authorList>
    </citation>
    <scope>NUCLEOTIDE SEQUENCE [LARGE SCALE GENOMIC DNA]</scope>
    <source>
        <strain evidence="2 3">MI-1</strain>
    </source>
</reference>
<evidence type="ECO:0000256" key="1">
    <source>
        <dbReference type="SAM" id="Coils"/>
    </source>
</evidence>
<dbReference type="OrthoDB" id="9785884at2"/>
<keyword evidence="3" id="KW-1185">Reference proteome</keyword>
<evidence type="ECO:0000313" key="3">
    <source>
        <dbReference type="Proteomes" id="UP000001556"/>
    </source>
</evidence>